<comment type="caution">
    <text evidence="1">The sequence shown here is derived from an EMBL/GenBank/DDBJ whole genome shotgun (WGS) entry which is preliminary data.</text>
</comment>
<proteinExistence type="predicted"/>
<evidence type="ECO:0000313" key="2">
    <source>
        <dbReference type="Proteomes" id="UP001565474"/>
    </source>
</evidence>
<organism evidence="1 2">
    <name type="scientific">Bradyrhizobium yuanmingense</name>
    <dbReference type="NCBI Taxonomy" id="108015"/>
    <lineage>
        <taxon>Bacteria</taxon>
        <taxon>Pseudomonadati</taxon>
        <taxon>Pseudomonadota</taxon>
        <taxon>Alphaproteobacteria</taxon>
        <taxon>Hyphomicrobiales</taxon>
        <taxon>Nitrobacteraceae</taxon>
        <taxon>Bradyrhizobium</taxon>
    </lineage>
</organism>
<keyword evidence="2" id="KW-1185">Reference proteome</keyword>
<dbReference type="RefSeq" id="WP_370091070.1">
    <property type="nucleotide sequence ID" value="NZ_JBGBZN010000002.1"/>
</dbReference>
<gene>
    <name evidence="1" type="ORF">ABH992_003295</name>
</gene>
<accession>A0ABV4GG15</accession>
<sequence length="363" mass="41545">MTHRADDFIFRLTTICDKKCMLCCNNYDEIKKYESAPFNLLIQKFSDVSERLSHRDQRTAAPSFILTGGEALLYKSRADSGYVNLMHVIAAITSIIPGAKVIVKTGGFCNDNRFQLTLFDSISRTFSFPMLEWRFGWNLYQDEGLRSLDRLVCTATRMLNHQHSVVIDTIYDKTNLKDTCAALEEGLRRIGMDVNSDMISQFVLDDPNTHRRLTIKIAGYTFVLDLGPSYAPNKAATDHEYYSEPSSECETIHKGTSCLYYDTDMRLLHCNDSFVDARVPPRPCSSYSASEDLAFLNERFEYLRRFLALTGTKFESRKERCFFCTKFVMSDAADNDVRELLNREVHESAAKRAPMLQRGGPFK</sequence>
<evidence type="ECO:0008006" key="3">
    <source>
        <dbReference type="Google" id="ProtNLM"/>
    </source>
</evidence>
<protein>
    <recommendedName>
        <fullName evidence="3">4Fe4S-binding SPASM domain-containing protein</fullName>
    </recommendedName>
</protein>
<evidence type="ECO:0000313" key="1">
    <source>
        <dbReference type="EMBL" id="MEY9470896.1"/>
    </source>
</evidence>
<name>A0ABV4GG15_9BRAD</name>
<reference evidence="1 2" key="1">
    <citation type="submission" date="2024-07" db="EMBL/GenBank/DDBJ databases">
        <title>Genomic Encyclopedia of Type Strains, Phase V (KMG-V): Genome sequencing to study the core and pangenomes of soil and plant-associated prokaryotes.</title>
        <authorList>
            <person name="Whitman W."/>
        </authorList>
    </citation>
    <scope>NUCLEOTIDE SEQUENCE [LARGE SCALE GENOMIC DNA]</scope>
    <source>
        <strain evidence="1 2">USDA 222</strain>
    </source>
</reference>
<dbReference type="Proteomes" id="UP001565474">
    <property type="component" value="Unassembled WGS sequence"/>
</dbReference>
<dbReference type="EMBL" id="JBGBZN010000002">
    <property type="protein sequence ID" value="MEY9470896.1"/>
    <property type="molecule type" value="Genomic_DNA"/>
</dbReference>